<dbReference type="InterPro" id="IPR046544">
    <property type="entry name" value="GH146_SB_dom"/>
</dbReference>
<sequence length="766" mass="82191">MTGVALPRFLPADAVRLDGGPALAAQQTVRDTLLRLDPDRLLAPFRREAGLPARAPGYGGWEADGLDGHTAGHVLSASSRLAATTGDGAIAALAAHLADGIRECQRAIGTGYVGGVPDGAALWDEILTGRVDAGAFHLNGRWVPLYNLHKTLAGLLDAVEHLGLDSADAALEQFGAWWLRTAGRIDDERFERMLQTEFGGMTEVFARLAVLRRDPAHLALARRFARRALVEPLAAGRDELDGLHANTQIPVVVGCAAIERAAREIAPELVADIVAREGAAARFFFDRVARVRSVPIGGDSVREHFPPASDLATMFTAREGPESCNTVNMIALAAHLHVLTGDDAYLAWAERARVDHVMSAQHPEHGGLVYFTSQRPGHYRVYSPEAEGFWCCMGSGFEAQSRHGALAFGEAGDELRINALIATTARWRGLTVTLRTAPAADGADGWEVEVAADRPVRRALSILIPDGADVAARVEVADDVTAVAAGERWRTARTWTGVTRLRLAVPRALRVERSPDGSAWGWVIDGPDVLALRIPDDAVEYRGTAARMGHIARGPLRPLAGAPMIDPADLATAERLEGGRVRVPTVDGGSIVLEPFARIHDARYTVAFPLADAASAEARRAELERIDEASLGMDARTLDVVAFGEQQPESDHGLEATDEDQGAQAGDRWRRTRGAIRVTLRDWTGTADRIRLTWLAPSEPAGLRVRVGDETVLDETVPPGGSPGSREVRLPEGSAGAVELAVTIEARDGSTPRLRELRVLCPASDR</sequence>
<feature type="domain" description="Glycoside hydrolase GH146 substrate-binding" evidence="4">
    <location>
        <begin position="633"/>
        <end position="760"/>
    </location>
</feature>
<dbReference type="InterPro" id="IPR008928">
    <property type="entry name" value="6-hairpin_glycosidase_sf"/>
</dbReference>
<reference evidence="5 6" key="1">
    <citation type="submission" date="2020-08" db="EMBL/GenBank/DDBJ databases">
        <title>Sequencing the genomes of 1000 actinobacteria strains.</title>
        <authorList>
            <person name="Klenk H.-P."/>
        </authorList>
    </citation>
    <scope>NUCLEOTIDE SEQUENCE [LARGE SCALE GENOMIC DNA]</scope>
    <source>
        <strain evidence="5 6">DSM 12511</strain>
    </source>
</reference>
<dbReference type="RefSeq" id="WP_184750093.1">
    <property type="nucleotide sequence ID" value="NZ_BAAAJR010000003.1"/>
</dbReference>
<keyword evidence="6" id="KW-1185">Reference proteome</keyword>
<feature type="domain" description="DUF4986" evidence="3">
    <location>
        <begin position="544"/>
        <end position="608"/>
    </location>
</feature>
<accession>A0A7X0FNR1</accession>
<dbReference type="Pfam" id="PF20620">
    <property type="entry name" value="DUF6805"/>
    <property type="match status" value="1"/>
</dbReference>
<evidence type="ECO:0000259" key="3">
    <source>
        <dbReference type="Pfam" id="PF16375"/>
    </source>
</evidence>
<dbReference type="SUPFAM" id="SSF48208">
    <property type="entry name" value="Six-hairpin glycosidases"/>
    <property type="match status" value="1"/>
</dbReference>
<dbReference type="InterPro" id="IPR032275">
    <property type="entry name" value="DUF4986"/>
</dbReference>
<feature type="domain" description="Non-reducing end beta-L-arabinofuranosidase-like GH127 catalytic" evidence="2">
    <location>
        <begin position="14"/>
        <end position="402"/>
    </location>
</feature>
<dbReference type="EMBL" id="JACHML010000001">
    <property type="protein sequence ID" value="MBB6390893.1"/>
    <property type="molecule type" value="Genomic_DNA"/>
</dbReference>
<protein>
    <submittedName>
        <fullName evidence="5">DUF1680 family protein</fullName>
    </submittedName>
</protein>
<dbReference type="Pfam" id="PF07944">
    <property type="entry name" value="Beta-AFase-like_GH127_cat"/>
    <property type="match status" value="1"/>
</dbReference>
<comment type="caution">
    <text evidence="5">The sequence shown here is derived from an EMBL/GenBank/DDBJ whole genome shotgun (WGS) entry which is preliminary data.</text>
</comment>
<dbReference type="AlphaFoldDB" id="A0A7X0FNR1"/>
<name>A0A7X0FNR1_9MICO</name>
<feature type="region of interest" description="Disordered" evidence="1">
    <location>
        <begin position="713"/>
        <end position="734"/>
    </location>
</feature>
<gene>
    <name evidence="5" type="ORF">HD594_001206</name>
</gene>
<dbReference type="PANTHER" id="PTHR31151:SF0">
    <property type="entry name" value="PROLINE-TRNA LIGASE (DUF1680)"/>
    <property type="match status" value="1"/>
</dbReference>
<evidence type="ECO:0000259" key="2">
    <source>
        <dbReference type="Pfam" id="PF07944"/>
    </source>
</evidence>
<proteinExistence type="predicted"/>
<dbReference type="InterPro" id="IPR012878">
    <property type="entry name" value="Beta-AFase-like_GH127_cat"/>
</dbReference>
<evidence type="ECO:0000313" key="5">
    <source>
        <dbReference type="EMBL" id="MBB6390893.1"/>
    </source>
</evidence>
<dbReference type="PANTHER" id="PTHR31151">
    <property type="entry name" value="PROLINE-TRNA LIGASE (DUF1680)"/>
    <property type="match status" value="1"/>
</dbReference>
<dbReference type="GO" id="GO:0005975">
    <property type="term" value="P:carbohydrate metabolic process"/>
    <property type="evidence" value="ECO:0007669"/>
    <property type="project" value="InterPro"/>
</dbReference>
<evidence type="ECO:0000313" key="6">
    <source>
        <dbReference type="Proteomes" id="UP000537775"/>
    </source>
</evidence>
<evidence type="ECO:0000259" key="4">
    <source>
        <dbReference type="Pfam" id="PF20620"/>
    </source>
</evidence>
<organism evidence="5 6">
    <name type="scientific">Microbacterium thalassium</name>
    <dbReference type="NCBI Taxonomy" id="362649"/>
    <lineage>
        <taxon>Bacteria</taxon>
        <taxon>Bacillati</taxon>
        <taxon>Actinomycetota</taxon>
        <taxon>Actinomycetes</taxon>
        <taxon>Micrococcales</taxon>
        <taxon>Microbacteriaceae</taxon>
        <taxon>Microbacterium</taxon>
    </lineage>
</organism>
<dbReference type="Proteomes" id="UP000537775">
    <property type="component" value="Unassembled WGS sequence"/>
</dbReference>
<feature type="region of interest" description="Disordered" evidence="1">
    <location>
        <begin position="646"/>
        <end position="668"/>
    </location>
</feature>
<evidence type="ECO:0000256" key="1">
    <source>
        <dbReference type="SAM" id="MobiDB-lite"/>
    </source>
</evidence>
<dbReference type="Pfam" id="PF16375">
    <property type="entry name" value="DUF4986"/>
    <property type="match status" value="1"/>
</dbReference>